<feature type="chain" id="PRO_5046258768" description="Argininosuccinate lyase" evidence="2">
    <location>
        <begin position="27"/>
        <end position="93"/>
    </location>
</feature>
<evidence type="ECO:0000256" key="2">
    <source>
        <dbReference type="SAM" id="SignalP"/>
    </source>
</evidence>
<comment type="caution">
    <text evidence="3">The sequence shown here is derived from an EMBL/GenBank/DDBJ whole genome shotgun (WGS) entry which is preliminary data.</text>
</comment>
<evidence type="ECO:0008006" key="5">
    <source>
        <dbReference type="Google" id="ProtNLM"/>
    </source>
</evidence>
<keyword evidence="4" id="KW-1185">Reference proteome</keyword>
<protein>
    <recommendedName>
        <fullName evidence="5">Argininosuccinate lyase</fullName>
    </recommendedName>
</protein>
<evidence type="ECO:0000256" key="1">
    <source>
        <dbReference type="SAM" id="MobiDB-lite"/>
    </source>
</evidence>
<name>A0ABQ1F268_9SPHN</name>
<organism evidence="3 4">
    <name type="scientific">Blastomonas marina</name>
    <dbReference type="NCBI Taxonomy" id="1867408"/>
    <lineage>
        <taxon>Bacteria</taxon>
        <taxon>Pseudomonadati</taxon>
        <taxon>Pseudomonadota</taxon>
        <taxon>Alphaproteobacteria</taxon>
        <taxon>Sphingomonadales</taxon>
        <taxon>Sphingomonadaceae</taxon>
        <taxon>Blastomonas</taxon>
    </lineage>
</organism>
<dbReference type="PROSITE" id="PS51257">
    <property type="entry name" value="PROKAR_LIPOPROTEIN"/>
    <property type="match status" value="1"/>
</dbReference>
<evidence type="ECO:0000313" key="3">
    <source>
        <dbReference type="EMBL" id="GFZ96496.1"/>
    </source>
</evidence>
<accession>A0ABQ1F268</accession>
<feature type="region of interest" description="Disordered" evidence="1">
    <location>
        <begin position="59"/>
        <end position="93"/>
    </location>
</feature>
<sequence length="93" mass="9561">MRKPNKTLESNKAWAALLLAAPLALAGCDKPDNAPGPGGVSMGEARALDRAAEVIEDRAVEVPEPDATAPDNTEGTPLEVESTAPPIADETAD</sequence>
<proteinExistence type="predicted"/>
<evidence type="ECO:0000313" key="4">
    <source>
        <dbReference type="Proteomes" id="UP000603317"/>
    </source>
</evidence>
<dbReference type="RefSeq" id="WP_188640786.1">
    <property type="nucleotide sequence ID" value="NZ_BMID01000001.1"/>
</dbReference>
<keyword evidence="2" id="KW-0732">Signal</keyword>
<reference evidence="4" key="1">
    <citation type="journal article" date="2019" name="Int. J. Syst. Evol. Microbiol.">
        <title>The Global Catalogue of Microorganisms (GCM) 10K type strain sequencing project: providing services to taxonomists for standard genome sequencing and annotation.</title>
        <authorList>
            <consortium name="The Broad Institute Genomics Platform"/>
            <consortium name="The Broad Institute Genome Sequencing Center for Infectious Disease"/>
            <person name="Wu L."/>
            <person name="Ma J."/>
        </authorList>
    </citation>
    <scope>NUCLEOTIDE SEQUENCE [LARGE SCALE GENOMIC DNA]</scope>
    <source>
        <strain evidence="4">CGMCC 1.15297</strain>
    </source>
</reference>
<dbReference type="Proteomes" id="UP000603317">
    <property type="component" value="Unassembled WGS sequence"/>
</dbReference>
<dbReference type="EMBL" id="BMID01000001">
    <property type="protein sequence ID" value="GFZ96496.1"/>
    <property type="molecule type" value="Genomic_DNA"/>
</dbReference>
<feature type="signal peptide" evidence="2">
    <location>
        <begin position="1"/>
        <end position="26"/>
    </location>
</feature>
<gene>
    <name evidence="3" type="ORF">GCM10010923_00380</name>
</gene>